<dbReference type="EMBL" id="BPUB01000001">
    <property type="protein sequence ID" value="GJG57321.1"/>
    <property type="molecule type" value="Genomic_DNA"/>
</dbReference>
<dbReference type="GeneID" id="72468229"/>
<keyword evidence="2" id="KW-1185">Reference proteome</keyword>
<proteinExistence type="predicted"/>
<accession>A0A9R1CTY2</accession>
<protein>
    <submittedName>
        <fullName evidence="1">Uncharacterized protein</fullName>
    </submittedName>
</protein>
<dbReference type="Proteomes" id="UP000825483">
    <property type="component" value="Unassembled WGS sequence"/>
</dbReference>
<evidence type="ECO:0000313" key="1">
    <source>
        <dbReference type="EMBL" id="GJG57321.1"/>
    </source>
</evidence>
<reference evidence="1" key="1">
    <citation type="journal article" date="2022" name="Int. J. Syst. Evol. Microbiol.">
        <title>Prevotella lacticifex sp. nov., isolated from the rumen of cows.</title>
        <authorList>
            <person name="Shinkai T."/>
            <person name="Ikeyama N."/>
            <person name="Kumagai M."/>
            <person name="Ohmori H."/>
            <person name="Sakamoto M."/>
            <person name="Ohkuma M."/>
            <person name="Mitsumori M."/>
        </authorList>
    </citation>
    <scope>NUCLEOTIDE SEQUENCE</scope>
    <source>
        <strain evidence="1">R5076</strain>
    </source>
</reference>
<organism evidence="1 2">
    <name type="scientific">Prevotella lacticifex</name>
    <dbReference type="NCBI Taxonomy" id="2854755"/>
    <lineage>
        <taxon>Bacteria</taxon>
        <taxon>Pseudomonadati</taxon>
        <taxon>Bacteroidota</taxon>
        <taxon>Bacteroidia</taxon>
        <taxon>Bacteroidales</taxon>
        <taxon>Prevotellaceae</taxon>
        <taxon>Prevotella</taxon>
    </lineage>
</organism>
<dbReference type="AlphaFoldDB" id="A0A9R1CTY2"/>
<evidence type="ECO:0000313" key="2">
    <source>
        <dbReference type="Proteomes" id="UP000825483"/>
    </source>
</evidence>
<comment type="caution">
    <text evidence="1">The sequence shown here is derived from an EMBL/GenBank/DDBJ whole genome shotgun (WGS) entry which is preliminary data.</text>
</comment>
<dbReference type="RefSeq" id="WP_223927657.1">
    <property type="nucleotide sequence ID" value="NZ_BPTU01000003.1"/>
</dbReference>
<gene>
    <name evidence="1" type="ORF">PRLR5076_01720</name>
</gene>
<sequence>MKYEKDIFIVLQEAGDSGLSVRKIARHVFNARNSFFDTESKETISRAVQRYLTYHSRRSDDTVEKVGYATYRLNTRSKAVKELRLKFSDTNEEKTKKVEDRSLSLF</sequence>
<name>A0A9R1CTY2_9BACT</name>